<dbReference type="PANTHER" id="PTHR30502:SF0">
    <property type="entry name" value="PHOSPHOENOLPYRUVATE CARBOXYLASE FAMILY PROTEIN"/>
    <property type="match status" value="1"/>
</dbReference>
<proteinExistence type="inferred from homology"/>
<evidence type="ECO:0000256" key="3">
    <source>
        <dbReference type="ARBA" id="ARBA00023239"/>
    </source>
</evidence>
<dbReference type="EMBL" id="BSFF01000001">
    <property type="protein sequence ID" value="GLK54413.1"/>
    <property type="molecule type" value="Genomic_DNA"/>
</dbReference>
<gene>
    <name evidence="5" type="ORF">GCM10008170_04320</name>
    <name evidence="6" type="ORF">JOD31_001581</name>
</gene>
<dbReference type="Gene3D" id="3.20.20.60">
    <property type="entry name" value="Phosphoenolpyruvate-binding domains"/>
    <property type="match status" value="1"/>
</dbReference>
<dbReference type="Proteomes" id="UP000758856">
    <property type="component" value="Unassembled WGS sequence"/>
</dbReference>
<dbReference type="InterPro" id="IPR015813">
    <property type="entry name" value="Pyrv/PenolPyrv_kinase-like_dom"/>
</dbReference>
<keyword evidence="2" id="KW-0479">Metal-binding</keyword>
<comment type="similarity">
    <text evidence="1">Belongs to the HpcH/HpaI aldolase family.</text>
</comment>
<organism evidence="5 8">
    <name type="scientific">Methylopila capsulata</name>
    <dbReference type="NCBI Taxonomy" id="61654"/>
    <lineage>
        <taxon>Bacteria</taxon>
        <taxon>Pseudomonadati</taxon>
        <taxon>Pseudomonadota</taxon>
        <taxon>Alphaproteobacteria</taxon>
        <taxon>Hyphomicrobiales</taxon>
        <taxon>Methylopilaceae</taxon>
        <taxon>Methylopila</taxon>
    </lineage>
</organism>
<dbReference type="Pfam" id="PF03328">
    <property type="entry name" value="HpcH_HpaI"/>
    <property type="match status" value="1"/>
</dbReference>
<evidence type="ECO:0000313" key="5">
    <source>
        <dbReference type="EMBL" id="GLK54413.1"/>
    </source>
</evidence>
<comment type="caution">
    <text evidence="5">The sequence shown here is derived from an EMBL/GenBank/DDBJ whole genome shotgun (WGS) entry which is preliminary data.</text>
</comment>
<evidence type="ECO:0000313" key="8">
    <source>
        <dbReference type="Proteomes" id="UP001143400"/>
    </source>
</evidence>
<protein>
    <submittedName>
        <fullName evidence="5">2,4-dihydroxyhept-2-ene-1,7-dioic acid aldolase</fullName>
    </submittedName>
    <submittedName>
        <fullName evidence="6">4-hydroxy-2-oxoheptanedioate aldolase</fullName>
        <ecNumber evidence="6">4.1.2.52</ecNumber>
    </submittedName>
</protein>
<dbReference type="AlphaFoldDB" id="A0A9W6IQN4"/>
<keyword evidence="7" id="KW-1185">Reference proteome</keyword>
<dbReference type="GO" id="GO:0005737">
    <property type="term" value="C:cytoplasm"/>
    <property type="evidence" value="ECO:0007669"/>
    <property type="project" value="TreeGrafter"/>
</dbReference>
<reference evidence="6 7" key="2">
    <citation type="submission" date="2021-01" db="EMBL/GenBank/DDBJ databases">
        <title>Genomic Encyclopedia of Type Strains, Phase IV (KMG-IV): sequencing the most valuable type-strain genomes for metagenomic binning, comparative biology and taxonomic classification.</title>
        <authorList>
            <person name="Goeker M."/>
        </authorList>
    </citation>
    <scope>NUCLEOTIDE SEQUENCE [LARGE SCALE GENOMIC DNA]</scope>
    <source>
        <strain evidence="6 7">DSM 6130</strain>
    </source>
</reference>
<dbReference type="Proteomes" id="UP001143400">
    <property type="component" value="Unassembled WGS sequence"/>
</dbReference>
<dbReference type="EMBL" id="JAFBCY010000002">
    <property type="protein sequence ID" value="MBM7851356.1"/>
    <property type="molecule type" value="Genomic_DNA"/>
</dbReference>
<sequence length="266" mass="26654">MTSTAVGPGALGAAALVNGAPHFNGWVQAPSALVVETIARAGFASVTLDAQHGFATFDRIVEGIAAAALAGRPALVRLPLDGFSLAAQALDAGAAGVIAPMIDDAAMARAFVAAVKFPPIGRRSWGPNRGLSFSGLSRDGYLAEANRRTLALAMIETVEALAALDDILAVEGLDGVLIGPNDLSVALSGGAAVDPALPAVVKALDAIVAAARRAKKPAAIFANTPTLAADYAARGFSLVCLGPDLAFLQQGAARALADVGEASARP</sequence>
<evidence type="ECO:0000256" key="2">
    <source>
        <dbReference type="ARBA" id="ARBA00022723"/>
    </source>
</evidence>
<evidence type="ECO:0000256" key="1">
    <source>
        <dbReference type="ARBA" id="ARBA00005568"/>
    </source>
</evidence>
<dbReference type="InterPro" id="IPR050251">
    <property type="entry name" value="HpcH-HpaI_aldolase"/>
</dbReference>
<reference evidence="5" key="1">
    <citation type="journal article" date="2014" name="Int. J. Syst. Evol. Microbiol.">
        <title>Complete genome sequence of Corynebacterium casei LMG S-19264T (=DSM 44701T), isolated from a smear-ripened cheese.</title>
        <authorList>
            <consortium name="US DOE Joint Genome Institute (JGI-PGF)"/>
            <person name="Walter F."/>
            <person name="Albersmeier A."/>
            <person name="Kalinowski J."/>
            <person name="Ruckert C."/>
        </authorList>
    </citation>
    <scope>NUCLEOTIDE SEQUENCE</scope>
    <source>
        <strain evidence="5">VKM B-1606</strain>
    </source>
</reference>
<dbReference type="RefSeq" id="WP_204949755.1">
    <property type="nucleotide sequence ID" value="NZ_BSFF01000001.1"/>
</dbReference>
<dbReference type="InterPro" id="IPR005000">
    <property type="entry name" value="Aldolase/citrate-lyase_domain"/>
</dbReference>
<dbReference type="GO" id="GO:0046872">
    <property type="term" value="F:metal ion binding"/>
    <property type="evidence" value="ECO:0007669"/>
    <property type="project" value="UniProtKB-KW"/>
</dbReference>
<accession>A0A9W6IQN4</accession>
<keyword evidence="3 6" id="KW-0456">Lyase</keyword>
<evidence type="ECO:0000259" key="4">
    <source>
        <dbReference type="Pfam" id="PF03328"/>
    </source>
</evidence>
<dbReference type="InterPro" id="IPR040442">
    <property type="entry name" value="Pyrv_kinase-like_dom_sf"/>
</dbReference>
<feature type="domain" description="HpcH/HpaI aldolase/citrate lyase" evidence="4">
    <location>
        <begin position="26"/>
        <end position="245"/>
    </location>
</feature>
<name>A0A9W6IQN4_9HYPH</name>
<dbReference type="EC" id="4.1.2.52" evidence="6"/>
<evidence type="ECO:0000313" key="7">
    <source>
        <dbReference type="Proteomes" id="UP000758856"/>
    </source>
</evidence>
<reference evidence="5" key="3">
    <citation type="submission" date="2023-01" db="EMBL/GenBank/DDBJ databases">
        <authorList>
            <person name="Sun Q."/>
            <person name="Evtushenko L."/>
        </authorList>
    </citation>
    <scope>NUCLEOTIDE SEQUENCE</scope>
    <source>
        <strain evidence="5">VKM B-1606</strain>
    </source>
</reference>
<dbReference type="GO" id="GO:0016832">
    <property type="term" value="F:aldehyde-lyase activity"/>
    <property type="evidence" value="ECO:0007669"/>
    <property type="project" value="TreeGrafter"/>
</dbReference>
<evidence type="ECO:0000313" key="6">
    <source>
        <dbReference type="EMBL" id="MBM7851356.1"/>
    </source>
</evidence>
<dbReference type="SUPFAM" id="SSF51621">
    <property type="entry name" value="Phosphoenolpyruvate/pyruvate domain"/>
    <property type="match status" value="1"/>
</dbReference>
<dbReference type="PANTHER" id="PTHR30502">
    <property type="entry name" value="2-KETO-3-DEOXY-L-RHAMNONATE ALDOLASE"/>
    <property type="match status" value="1"/>
</dbReference>